<dbReference type="Proteomes" id="UP001255185">
    <property type="component" value="Unassembled WGS sequence"/>
</dbReference>
<comment type="caution">
    <text evidence="1">The sequence shown here is derived from an EMBL/GenBank/DDBJ whole genome shotgun (WGS) entry which is preliminary data.</text>
</comment>
<dbReference type="EMBL" id="JAVDVI010000008">
    <property type="protein sequence ID" value="MDR6968079.1"/>
    <property type="molecule type" value="Genomic_DNA"/>
</dbReference>
<accession>A0ABU1TQ21</accession>
<organism evidence="1 2">
    <name type="scientific">Flavobacterium arsenatis</name>
    <dbReference type="NCBI Taxonomy" id="1484332"/>
    <lineage>
        <taxon>Bacteria</taxon>
        <taxon>Pseudomonadati</taxon>
        <taxon>Bacteroidota</taxon>
        <taxon>Flavobacteriia</taxon>
        <taxon>Flavobacteriales</taxon>
        <taxon>Flavobacteriaceae</taxon>
        <taxon>Flavobacterium</taxon>
    </lineage>
</organism>
<evidence type="ECO:0000313" key="2">
    <source>
        <dbReference type="Proteomes" id="UP001255185"/>
    </source>
</evidence>
<dbReference type="RefSeq" id="WP_310026519.1">
    <property type="nucleotide sequence ID" value="NZ_JAVDVI010000008.1"/>
</dbReference>
<gene>
    <name evidence="1" type="ORF">J2X31_002094</name>
</gene>
<protein>
    <submittedName>
        <fullName evidence="1">Uncharacterized protein</fullName>
    </submittedName>
</protein>
<reference evidence="1 2" key="1">
    <citation type="submission" date="2023-07" db="EMBL/GenBank/DDBJ databases">
        <title>Sorghum-associated microbial communities from plants grown in Nebraska, USA.</title>
        <authorList>
            <person name="Schachtman D."/>
        </authorList>
    </citation>
    <scope>NUCLEOTIDE SEQUENCE [LARGE SCALE GENOMIC DNA]</scope>
    <source>
        <strain evidence="1 2">3773</strain>
    </source>
</reference>
<sequence length="40" mass="4637">MVFQIALIAMEIPRVFSLKTFGIVMDSRKMDSEEALQFRS</sequence>
<name>A0ABU1TQ21_9FLAO</name>
<proteinExistence type="predicted"/>
<keyword evidence="2" id="KW-1185">Reference proteome</keyword>
<evidence type="ECO:0000313" key="1">
    <source>
        <dbReference type="EMBL" id="MDR6968079.1"/>
    </source>
</evidence>